<gene>
    <name evidence="1" type="ORF">M8C21_027626</name>
</gene>
<sequence>MIPATMNYPQYISLISSMDMGHVVYLCQRCGWPLLNPQSELMNKYANLEGKRRIHEGLQFVGGRPEASLSSFAALTGKQNVLAKRSEAIEFRY</sequence>
<dbReference type="AlphaFoldDB" id="A0AAD5CNS4"/>
<proteinExistence type="predicted"/>
<reference evidence="1" key="1">
    <citation type="submission" date="2022-06" db="EMBL/GenBank/DDBJ databases">
        <title>Uncovering the hologenomic basis of an extraordinary plant invasion.</title>
        <authorList>
            <person name="Bieker V.C."/>
            <person name="Martin M.D."/>
            <person name="Gilbert T."/>
            <person name="Hodgins K."/>
            <person name="Battlay P."/>
            <person name="Petersen B."/>
            <person name="Wilson J."/>
        </authorList>
    </citation>
    <scope>NUCLEOTIDE SEQUENCE</scope>
    <source>
        <strain evidence="1">AA19_3_7</strain>
        <tissue evidence="1">Leaf</tissue>
    </source>
</reference>
<evidence type="ECO:0000313" key="1">
    <source>
        <dbReference type="EMBL" id="KAI7745381.1"/>
    </source>
</evidence>
<protein>
    <submittedName>
        <fullName evidence="1">Uncharacterized protein</fullName>
    </submittedName>
</protein>
<name>A0AAD5CNS4_AMBAR</name>
<comment type="caution">
    <text evidence="1">The sequence shown here is derived from an EMBL/GenBank/DDBJ whole genome shotgun (WGS) entry which is preliminary data.</text>
</comment>
<organism evidence="1 2">
    <name type="scientific">Ambrosia artemisiifolia</name>
    <name type="common">Common ragweed</name>
    <dbReference type="NCBI Taxonomy" id="4212"/>
    <lineage>
        <taxon>Eukaryota</taxon>
        <taxon>Viridiplantae</taxon>
        <taxon>Streptophyta</taxon>
        <taxon>Embryophyta</taxon>
        <taxon>Tracheophyta</taxon>
        <taxon>Spermatophyta</taxon>
        <taxon>Magnoliopsida</taxon>
        <taxon>eudicotyledons</taxon>
        <taxon>Gunneridae</taxon>
        <taxon>Pentapetalae</taxon>
        <taxon>asterids</taxon>
        <taxon>campanulids</taxon>
        <taxon>Asterales</taxon>
        <taxon>Asteraceae</taxon>
        <taxon>Asteroideae</taxon>
        <taxon>Heliantheae alliance</taxon>
        <taxon>Heliantheae</taxon>
        <taxon>Ambrosia</taxon>
    </lineage>
</organism>
<accession>A0AAD5CNS4</accession>
<dbReference type="Proteomes" id="UP001206925">
    <property type="component" value="Unassembled WGS sequence"/>
</dbReference>
<dbReference type="EMBL" id="JAMZMK010007267">
    <property type="protein sequence ID" value="KAI7745381.1"/>
    <property type="molecule type" value="Genomic_DNA"/>
</dbReference>
<keyword evidence="2" id="KW-1185">Reference proteome</keyword>
<evidence type="ECO:0000313" key="2">
    <source>
        <dbReference type="Proteomes" id="UP001206925"/>
    </source>
</evidence>